<protein>
    <submittedName>
        <fullName evidence="2">SdpI family protein</fullName>
    </submittedName>
</protein>
<evidence type="ECO:0000256" key="1">
    <source>
        <dbReference type="SAM" id="Phobius"/>
    </source>
</evidence>
<dbReference type="Proteomes" id="UP000587462">
    <property type="component" value="Unassembled WGS sequence"/>
</dbReference>
<feature type="transmembrane region" description="Helical" evidence="1">
    <location>
        <begin position="90"/>
        <end position="111"/>
    </location>
</feature>
<accession>A0A7Y7E664</accession>
<gene>
    <name evidence="2" type="ORF">HG542_05215</name>
</gene>
<evidence type="ECO:0000313" key="2">
    <source>
        <dbReference type="EMBL" id="NVK77056.1"/>
    </source>
</evidence>
<dbReference type="Pfam" id="PF13630">
    <property type="entry name" value="SdpI"/>
    <property type="match status" value="1"/>
</dbReference>
<feature type="transmembrane region" description="Helical" evidence="1">
    <location>
        <begin position="65"/>
        <end position="84"/>
    </location>
</feature>
<keyword evidence="3" id="KW-1185">Reference proteome</keyword>
<dbReference type="EMBL" id="JABBXF010000008">
    <property type="protein sequence ID" value="NVK77056.1"/>
    <property type="molecule type" value="Genomic_DNA"/>
</dbReference>
<reference evidence="2 3" key="1">
    <citation type="submission" date="2020-04" db="EMBL/GenBank/DDBJ databases">
        <title>Draft Genome Sequence of Streptomyces morookaense DSM 40503, an 8-azaguanine-producing strain.</title>
        <authorList>
            <person name="Qi J."/>
            <person name="Gao J.-M."/>
        </authorList>
    </citation>
    <scope>NUCLEOTIDE SEQUENCE [LARGE SCALE GENOMIC DNA]</scope>
    <source>
        <strain evidence="2 3">DSM 40503</strain>
    </source>
</reference>
<dbReference type="AlphaFoldDB" id="A0A7Y7E664"/>
<sequence length="125" mass="12514">MSSHLVVGVILAVVYLVAAGVVLAVARAGGKGALGRNAFVGVRTKATLDSEAAWRTGQRAARKRYLRLVPVLLVAAVAALVNGLADGPSWAYIAIVAASGAVDVAVAVSSASAADTAARREHGPA</sequence>
<evidence type="ECO:0000313" key="3">
    <source>
        <dbReference type="Proteomes" id="UP000587462"/>
    </source>
</evidence>
<organism evidence="2 3">
    <name type="scientific">Streptomyces morookaense</name>
    <name type="common">Streptoverticillium morookaense</name>
    <dbReference type="NCBI Taxonomy" id="1970"/>
    <lineage>
        <taxon>Bacteria</taxon>
        <taxon>Bacillati</taxon>
        <taxon>Actinomycetota</taxon>
        <taxon>Actinomycetes</taxon>
        <taxon>Kitasatosporales</taxon>
        <taxon>Streptomycetaceae</taxon>
        <taxon>Streptomyces</taxon>
    </lineage>
</organism>
<keyword evidence="1" id="KW-1133">Transmembrane helix</keyword>
<proteinExistence type="predicted"/>
<keyword evidence="1" id="KW-0472">Membrane</keyword>
<name>A0A7Y7E664_STRMO</name>
<feature type="transmembrane region" description="Helical" evidence="1">
    <location>
        <begin position="6"/>
        <end position="26"/>
    </location>
</feature>
<keyword evidence="1" id="KW-0812">Transmembrane</keyword>
<dbReference type="RefSeq" id="WP_171078836.1">
    <property type="nucleotide sequence ID" value="NZ_BNBU01000003.1"/>
</dbReference>
<comment type="caution">
    <text evidence="2">The sequence shown here is derived from an EMBL/GenBank/DDBJ whole genome shotgun (WGS) entry which is preliminary data.</text>
</comment>
<dbReference type="InterPro" id="IPR025962">
    <property type="entry name" value="SdpI/YhfL"/>
</dbReference>